<evidence type="ECO:0000313" key="2">
    <source>
        <dbReference type="Proteomes" id="UP001141253"/>
    </source>
</evidence>
<dbReference type="InterPro" id="IPR039904">
    <property type="entry name" value="TRANK1"/>
</dbReference>
<dbReference type="PANTHER" id="PTHR21529">
    <property type="entry name" value="MAMMARY TURMOR VIRUS RECEPTOR HOMOLOG 1, 2 MTVR1, 2"/>
    <property type="match status" value="1"/>
</dbReference>
<keyword evidence="2" id="KW-1185">Reference proteome</keyword>
<dbReference type="InterPro" id="IPR011990">
    <property type="entry name" value="TPR-like_helical_dom_sf"/>
</dbReference>
<dbReference type="PANTHER" id="PTHR21529:SF4">
    <property type="entry name" value="TPR AND ANKYRIN REPEAT-CONTAINING PROTEIN 1"/>
    <property type="match status" value="1"/>
</dbReference>
<reference evidence="1" key="2">
    <citation type="journal article" date="2023" name="Int. J. Mol. Sci.">
        <title>De Novo Assembly and Annotation of 11 Diverse Shrub Willow (Salix) Genomes Reveals Novel Gene Organization in Sex-Linked Regions.</title>
        <authorList>
            <person name="Hyden B."/>
            <person name="Feng K."/>
            <person name="Yates T.B."/>
            <person name="Jawdy S."/>
            <person name="Cereghino C."/>
            <person name="Smart L.B."/>
            <person name="Muchero W."/>
        </authorList>
    </citation>
    <scope>NUCLEOTIDE SEQUENCE</scope>
    <source>
        <tissue evidence="1">Shoot tip</tissue>
    </source>
</reference>
<sequence>MSLCSELKQLYVAITRTRQRLWICENVEDFSRPMFDYWTKKGLVQVRKLDDSLAQAMQVSSSPEEWKSRGYKLLREGNYEMATMCFERAGDERGEKLSKAAGLKAAADRMHSSNPEMASVARRQAAEIFESIGKAEYAAECFYMLKEYDRAGRLYLQCGESAMERAGECFFLAGNYCSAAEVYAKGCHFSKCLSACTKGKLFDMGLHYIQYWKQHGTADQRCREMDTIEQEFLESCACHYYELNDRRAMMRYVRAFDSMSSVRTFLINLGCLDELLSLEVESGNFLEAAGIAKLKGELVLQADLLGKGGHFKEASLLILWFVFANSLWSNGSKGWPLKPFLQKEELLTKAKLLAKDVSDQFYELSERNFLNNQVSAETLVYFWNFWKDMIVNIFKFLARLEMQGVTEYREFGEFCLNYMGVKREFNNLNAIYFLMNSDAQWARDIPRKFIRREGSLVSVDVHQFVSAAQAYWRSELLSVGMHVLTNLEALYNISVRNSLSLFCQSRSLIHIYEVAKSLLNCQFLSSQHSDIKALWKFTRLATESFYDCIYPRDWRESLKENMISLRRNGSL</sequence>
<protein>
    <submittedName>
        <fullName evidence="1">Uncharacterized protein</fullName>
    </submittedName>
</protein>
<dbReference type="EMBL" id="JAPFFI010000023">
    <property type="protein sequence ID" value="KAJ6321837.1"/>
    <property type="molecule type" value="Genomic_DNA"/>
</dbReference>
<proteinExistence type="predicted"/>
<accession>A0ABQ9A2A2</accession>
<dbReference type="SUPFAM" id="SSF48452">
    <property type="entry name" value="TPR-like"/>
    <property type="match status" value="1"/>
</dbReference>
<evidence type="ECO:0000313" key="1">
    <source>
        <dbReference type="EMBL" id="KAJ6321837.1"/>
    </source>
</evidence>
<gene>
    <name evidence="1" type="ORF">OIU77_011842</name>
</gene>
<name>A0ABQ9A2A2_9ROSI</name>
<dbReference type="Proteomes" id="UP001141253">
    <property type="component" value="Chromosome 8"/>
</dbReference>
<reference evidence="1" key="1">
    <citation type="submission" date="2022-10" db="EMBL/GenBank/DDBJ databases">
        <authorList>
            <person name="Hyden B.L."/>
            <person name="Feng K."/>
            <person name="Yates T."/>
            <person name="Jawdy S."/>
            <person name="Smart L.B."/>
            <person name="Muchero W."/>
        </authorList>
    </citation>
    <scope>NUCLEOTIDE SEQUENCE</scope>
    <source>
        <tissue evidence="1">Shoot tip</tissue>
    </source>
</reference>
<organism evidence="1 2">
    <name type="scientific">Salix suchowensis</name>
    <dbReference type="NCBI Taxonomy" id="1278906"/>
    <lineage>
        <taxon>Eukaryota</taxon>
        <taxon>Viridiplantae</taxon>
        <taxon>Streptophyta</taxon>
        <taxon>Embryophyta</taxon>
        <taxon>Tracheophyta</taxon>
        <taxon>Spermatophyta</taxon>
        <taxon>Magnoliopsida</taxon>
        <taxon>eudicotyledons</taxon>
        <taxon>Gunneridae</taxon>
        <taxon>Pentapetalae</taxon>
        <taxon>rosids</taxon>
        <taxon>fabids</taxon>
        <taxon>Malpighiales</taxon>
        <taxon>Salicaceae</taxon>
        <taxon>Saliceae</taxon>
        <taxon>Salix</taxon>
    </lineage>
</organism>
<comment type="caution">
    <text evidence="1">The sequence shown here is derived from an EMBL/GenBank/DDBJ whole genome shotgun (WGS) entry which is preliminary data.</text>
</comment>